<dbReference type="Proteomes" id="UP000250997">
    <property type="component" value="Unassembled WGS sequence"/>
</dbReference>
<organism evidence="1 2">
    <name type="scientific">Faecalibacterium prausnitzii</name>
    <dbReference type="NCBI Taxonomy" id="853"/>
    <lineage>
        <taxon>Bacteria</taxon>
        <taxon>Bacillati</taxon>
        <taxon>Bacillota</taxon>
        <taxon>Clostridia</taxon>
        <taxon>Eubacteriales</taxon>
        <taxon>Oscillospiraceae</taxon>
        <taxon>Faecalibacterium</taxon>
    </lineage>
</organism>
<gene>
    <name evidence="1" type="ORF">C4N27_12250</name>
</gene>
<reference evidence="1 2" key="1">
    <citation type="submission" date="2018-02" db="EMBL/GenBank/DDBJ databases">
        <title>Complete genome sequencing of Faecalibacterium prausnitzii strains isolated from the human gut.</title>
        <authorList>
            <person name="Fitzgerald B.C."/>
            <person name="Shkoporov A.N."/>
            <person name="Ross P.R."/>
            <person name="Hill C."/>
        </authorList>
    </citation>
    <scope>NUCLEOTIDE SEQUENCE [LARGE SCALE GENOMIC DNA]</scope>
    <source>
        <strain evidence="1 2">APC942/18-1</strain>
    </source>
</reference>
<sequence>MKESQPPDMRSRAPQFAGKLLLNKNGSAEAASYGQLPRVAAPSVYFGPWAGLISCWPRPQQLLPVSAAGGGRRCCTC</sequence>
<name>A0AAX1QEW7_9FIRM</name>
<dbReference type="EMBL" id="PRLA01000011">
    <property type="protein sequence ID" value="RAW48014.1"/>
    <property type="molecule type" value="Genomic_DNA"/>
</dbReference>
<accession>A0AAX1QEW7</accession>
<dbReference type="AlphaFoldDB" id="A0AAX1QEW7"/>
<proteinExistence type="predicted"/>
<comment type="caution">
    <text evidence="1">The sequence shown here is derived from an EMBL/GenBank/DDBJ whole genome shotgun (WGS) entry which is preliminary data.</text>
</comment>
<protein>
    <submittedName>
        <fullName evidence="1">Uncharacterized protein</fullName>
    </submittedName>
</protein>
<evidence type="ECO:0000313" key="2">
    <source>
        <dbReference type="Proteomes" id="UP000250997"/>
    </source>
</evidence>
<evidence type="ECO:0000313" key="1">
    <source>
        <dbReference type="EMBL" id="RAW48014.1"/>
    </source>
</evidence>